<reference evidence="4" key="1">
    <citation type="journal article" date="2014" name="Front. Microbiol.">
        <title>High frequency of phylogenetically diverse reductive dehalogenase-homologous genes in deep subseafloor sedimentary metagenomes.</title>
        <authorList>
            <person name="Kawai M."/>
            <person name="Futagami T."/>
            <person name="Toyoda A."/>
            <person name="Takaki Y."/>
            <person name="Nishi S."/>
            <person name="Hori S."/>
            <person name="Arai W."/>
            <person name="Tsubouchi T."/>
            <person name="Morono Y."/>
            <person name="Uchiyama I."/>
            <person name="Ito T."/>
            <person name="Fujiyama A."/>
            <person name="Inagaki F."/>
            <person name="Takami H."/>
        </authorList>
    </citation>
    <scope>NUCLEOTIDE SEQUENCE</scope>
    <source>
        <strain evidence="4">Expedition CK06-06</strain>
    </source>
</reference>
<dbReference type="AlphaFoldDB" id="X1LQN9"/>
<accession>X1LQN9</accession>
<protein>
    <recommendedName>
        <fullName evidence="5">Trimethylamine methyltransferase</fullName>
    </recommendedName>
</protein>
<keyword evidence="3" id="KW-0808">Transferase</keyword>
<name>X1LQN9_9ZZZZ</name>
<dbReference type="GO" id="GO:0015948">
    <property type="term" value="P:methanogenesis"/>
    <property type="evidence" value="ECO:0007669"/>
    <property type="project" value="InterPro"/>
</dbReference>
<evidence type="ECO:0000256" key="2">
    <source>
        <dbReference type="ARBA" id="ARBA00022603"/>
    </source>
</evidence>
<gene>
    <name evidence="4" type="ORF">S06H3_27529</name>
</gene>
<evidence type="ECO:0000256" key="1">
    <source>
        <dbReference type="ARBA" id="ARBA00007137"/>
    </source>
</evidence>
<comment type="caution">
    <text evidence="4">The sequence shown here is derived from an EMBL/GenBank/DDBJ whole genome shotgun (WGS) entry which is preliminary data.</text>
</comment>
<evidence type="ECO:0000256" key="3">
    <source>
        <dbReference type="ARBA" id="ARBA00022679"/>
    </source>
</evidence>
<dbReference type="InterPro" id="IPR010426">
    <property type="entry name" value="MTTB_MeTrfase"/>
</dbReference>
<organism evidence="4">
    <name type="scientific">marine sediment metagenome</name>
    <dbReference type="NCBI Taxonomy" id="412755"/>
    <lineage>
        <taxon>unclassified sequences</taxon>
        <taxon>metagenomes</taxon>
        <taxon>ecological metagenomes</taxon>
    </lineage>
</organism>
<dbReference type="Gene3D" id="3.20.20.480">
    <property type="entry name" value="Trimethylamine methyltransferase-like"/>
    <property type="match status" value="1"/>
</dbReference>
<dbReference type="Pfam" id="PF06253">
    <property type="entry name" value="MTTB"/>
    <property type="match status" value="1"/>
</dbReference>
<keyword evidence="2" id="KW-0489">Methyltransferase</keyword>
<comment type="similarity">
    <text evidence="1">Belongs to the trimethylamine methyltransferase family.</text>
</comment>
<dbReference type="EMBL" id="BARV01015979">
    <property type="protein sequence ID" value="GAI21682.1"/>
    <property type="molecule type" value="Genomic_DNA"/>
</dbReference>
<proteinExistence type="inferred from homology"/>
<dbReference type="GO" id="GO:0008168">
    <property type="term" value="F:methyltransferase activity"/>
    <property type="evidence" value="ECO:0007669"/>
    <property type="project" value="UniProtKB-KW"/>
</dbReference>
<sequence length="97" mass="11224">MAIELIKEVGPIPGTYLDKLLTKKHWKRENYVPNCADTLTYPEWITSGKKSAIDYARERMEEILATHEPTPLAAGQDKDIDRILKEARKYYKDKGML</sequence>
<evidence type="ECO:0008006" key="5">
    <source>
        <dbReference type="Google" id="ProtNLM"/>
    </source>
</evidence>
<dbReference type="GO" id="GO:0032259">
    <property type="term" value="P:methylation"/>
    <property type="evidence" value="ECO:0007669"/>
    <property type="project" value="UniProtKB-KW"/>
</dbReference>
<evidence type="ECO:0000313" key="4">
    <source>
        <dbReference type="EMBL" id="GAI21682.1"/>
    </source>
</evidence>
<dbReference type="InterPro" id="IPR038601">
    <property type="entry name" value="MttB-like_sf"/>
</dbReference>